<dbReference type="eggNOG" id="KOG0309">
    <property type="taxonomic scope" value="Eukaryota"/>
</dbReference>
<keyword evidence="2" id="KW-0677">Repeat</keyword>
<dbReference type="HOGENOM" id="CLU_1222059_0_0_1"/>
<dbReference type="GO" id="GO:0035591">
    <property type="term" value="F:signaling adaptor activity"/>
    <property type="evidence" value="ECO:0007669"/>
    <property type="project" value="TreeGrafter"/>
</dbReference>
<dbReference type="InterPro" id="IPR019775">
    <property type="entry name" value="WD40_repeat_CS"/>
</dbReference>
<dbReference type="InterPro" id="IPR049567">
    <property type="entry name" value="WDR59-like"/>
</dbReference>
<dbReference type="PANTHER" id="PTHR46170">
    <property type="entry name" value="GATOR COMPLEX PROTEIN WDR59"/>
    <property type="match status" value="1"/>
</dbReference>
<dbReference type="InterPro" id="IPR020472">
    <property type="entry name" value="WD40_PAC1"/>
</dbReference>
<dbReference type="PRINTS" id="PR00320">
    <property type="entry name" value="GPROTEINBRPT"/>
</dbReference>
<dbReference type="Proteomes" id="UP000007875">
    <property type="component" value="Unassembled WGS sequence"/>
</dbReference>
<dbReference type="PANTHER" id="PTHR46170:SF1">
    <property type="entry name" value="GATOR COMPLEX PROTEIN WDR59"/>
    <property type="match status" value="1"/>
</dbReference>
<organism evidence="4 5">
    <name type="scientific">Ciona savignyi</name>
    <name type="common">Pacific transparent sea squirt</name>
    <dbReference type="NCBI Taxonomy" id="51511"/>
    <lineage>
        <taxon>Eukaryota</taxon>
        <taxon>Metazoa</taxon>
        <taxon>Chordata</taxon>
        <taxon>Tunicata</taxon>
        <taxon>Ascidiacea</taxon>
        <taxon>Phlebobranchia</taxon>
        <taxon>Cionidae</taxon>
        <taxon>Ciona</taxon>
    </lineage>
</organism>
<evidence type="ECO:0000256" key="2">
    <source>
        <dbReference type="ARBA" id="ARBA00022737"/>
    </source>
</evidence>
<feature type="repeat" description="WD" evidence="3">
    <location>
        <begin position="156"/>
        <end position="187"/>
    </location>
</feature>
<dbReference type="SUPFAM" id="SSF50978">
    <property type="entry name" value="WD40 repeat-like"/>
    <property type="match status" value="1"/>
</dbReference>
<accession>H2ZGY6</accession>
<dbReference type="OMA" id="MATIWRT"/>
<sequence>MEDRNNEVLIAHHPNAQTGQTSCMSVDASHQLAMLGTRRCLTLIDLKQPNRVIKRVNLMNKWDVGSVLWNPTKANQKYFLTTYNQWTDVWEYEQATCKRLSTLQAHTRAISDVDWSMTDPNIMATCSLDAHIYVWDIRDTKRFKLSTSTVVGASQVKWNPTNPYCFASAHDGNIRIWDSRNCKTAVQCITAHLSKIFSLDWSRSEEHLLASSSQDSTIRFWDTNQEP</sequence>
<name>H2ZGY6_CIOSA</name>
<dbReference type="GO" id="GO:0035859">
    <property type="term" value="C:Seh1-associated complex"/>
    <property type="evidence" value="ECO:0007669"/>
    <property type="project" value="TreeGrafter"/>
</dbReference>
<proteinExistence type="predicted"/>
<reference evidence="5" key="1">
    <citation type="submission" date="2003-08" db="EMBL/GenBank/DDBJ databases">
        <authorList>
            <person name="Birren B."/>
            <person name="Nusbaum C."/>
            <person name="Abebe A."/>
            <person name="Abouelleil A."/>
            <person name="Adekoya E."/>
            <person name="Ait-zahra M."/>
            <person name="Allen N."/>
            <person name="Allen T."/>
            <person name="An P."/>
            <person name="Anderson M."/>
            <person name="Anderson S."/>
            <person name="Arachchi H."/>
            <person name="Armbruster J."/>
            <person name="Bachantsang P."/>
            <person name="Baldwin J."/>
            <person name="Barry A."/>
            <person name="Bayul T."/>
            <person name="Blitshsteyn B."/>
            <person name="Bloom T."/>
            <person name="Blye J."/>
            <person name="Boguslavskiy L."/>
            <person name="Borowsky M."/>
            <person name="Boukhgalter B."/>
            <person name="Brunache A."/>
            <person name="Butler J."/>
            <person name="Calixte N."/>
            <person name="Calvo S."/>
            <person name="Camarata J."/>
            <person name="Campo K."/>
            <person name="Chang J."/>
            <person name="Cheshatsang Y."/>
            <person name="Citroen M."/>
            <person name="Collymore A."/>
            <person name="Considine T."/>
            <person name="Cook A."/>
            <person name="Cooke P."/>
            <person name="Corum B."/>
            <person name="Cuomo C."/>
            <person name="David R."/>
            <person name="Dawoe T."/>
            <person name="Degray S."/>
            <person name="Dodge S."/>
            <person name="Dooley K."/>
            <person name="Dorje P."/>
            <person name="Dorjee K."/>
            <person name="Dorris L."/>
            <person name="Duffey N."/>
            <person name="Dupes A."/>
            <person name="Elkins T."/>
            <person name="Engels R."/>
            <person name="Erickson J."/>
            <person name="Farina A."/>
            <person name="Faro S."/>
            <person name="Ferreira P."/>
            <person name="Fischer H."/>
            <person name="Fitzgerald M."/>
            <person name="Foley K."/>
            <person name="Gage D."/>
            <person name="Galagan J."/>
            <person name="Gearin G."/>
            <person name="Gnerre S."/>
            <person name="Gnirke A."/>
            <person name="Goyette A."/>
            <person name="Graham J."/>
            <person name="Grandbois E."/>
            <person name="Gyaltsen K."/>
            <person name="Hafez N."/>
            <person name="Hagopian D."/>
            <person name="Hagos B."/>
            <person name="Hall J."/>
            <person name="Hatcher B."/>
            <person name="Heller A."/>
            <person name="Higgins H."/>
            <person name="Honan T."/>
            <person name="Horn A."/>
            <person name="Houde N."/>
            <person name="Hughes L."/>
            <person name="Hulme W."/>
            <person name="Husby E."/>
            <person name="Iliev I."/>
            <person name="Jaffe D."/>
            <person name="Jones C."/>
            <person name="Kamal M."/>
            <person name="Kamat A."/>
            <person name="Kamvysselis M."/>
            <person name="Karlsson E."/>
            <person name="Kells C."/>
            <person name="Kieu A."/>
            <person name="Kisner P."/>
            <person name="Kodira C."/>
            <person name="Kulbokas E."/>
            <person name="Labutti K."/>
            <person name="Lama D."/>
            <person name="Landers T."/>
            <person name="Leger J."/>
            <person name="Levine S."/>
            <person name="Lewis D."/>
            <person name="Lewis T."/>
            <person name="Lindblad-toh K."/>
            <person name="Liu X."/>
            <person name="Lokyitsang T."/>
            <person name="Lokyitsang Y."/>
            <person name="Lucien O."/>
            <person name="Lui A."/>
            <person name="Ma L.J."/>
            <person name="Mabbitt R."/>
            <person name="Macdonald J."/>
            <person name="Maclean C."/>
            <person name="Major J."/>
            <person name="Manning J."/>
            <person name="Marabella R."/>
            <person name="Maru K."/>
            <person name="Matthews C."/>
            <person name="Mauceli E."/>
            <person name="Mccarthy M."/>
            <person name="Mcdonough S."/>
            <person name="Mcghee T."/>
            <person name="Meldrim J."/>
            <person name="Meneus L."/>
            <person name="Mesirov J."/>
            <person name="Mihalev A."/>
            <person name="Mihova T."/>
            <person name="Mikkelsen T."/>
            <person name="Mlenga V."/>
            <person name="Moru K."/>
            <person name="Mozes J."/>
            <person name="Mulrain L."/>
            <person name="Munson G."/>
            <person name="Naylor J."/>
            <person name="Newes C."/>
            <person name="Nguyen C."/>
            <person name="Nguyen N."/>
            <person name="Nguyen T."/>
            <person name="Nicol R."/>
            <person name="Nielsen C."/>
            <person name="Nizzari M."/>
            <person name="Norbu C."/>
            <person name="Norbu N."/>
            <person name="O'donnell P."/>
            <person name="Okoawo O."/>
            <person name="O'leary S."/>
            <person name="Omotosho B."/>
            <person name="O'neill K."/>
            <person name="Osman S."/>
            <person name="Parker S."/>
            <person name="Perrin D."/>
            <person name="Phunkhang P."/>
            <person name="Piqani B."/>
            <person name="Purcell S."/>
            <person name="Rachupka T."/>
            <person name="Ramasamy U."/>
            <person name="Rameau R."/>
            <person name="Ray V."/>
            <person name="Raymond C."/>
            <person name="Retta R."/>
            <person name="Richardson S."/>
            <person name="Rise C."/>
            <person name="Rodriguez J."/>
            <person name="Rogers J."/>
            <person name="Rogov P."/>
            <person name="Rutman M."/>
            <person name="Schupbach R."/>
            <person name="Seaman C."/>
            <person name="Settipalli S."/>
            <person name="Sharpe T."/>
            <person name="Sheridan J."/>
            <person name="Sherpa N."/>
            <person name="Shi J."/>
            <person name="Smirnov S."/>
            <person name="Smith C."/>
            <person name="Sougnez C."/>
            <person name="Spencer B."/>
            <person name="Stalker J."/>
            <person name="Stange-thomann N."/>
            <person name="Stavropoulos S."/>
            <person name="Stetson K."/>
            <person name="Stone C."/>
            <person name="Stone S."/>
            <person name="Stubbs M."/>
            <person name="Talamas J."/>
            <person name="Tchuinga P."/>
            <person name="Tenzing P."/>
            <person name="Tesfaye S."/>
            <person name="Theodore J."/>
            <person name="Thoulutsang Y."/>
            <person name="Topham K."/>
            <person name="Towey S."/>
            <person name="Tsamla T."/>
            <person name="Tsomo N."/>
            <person name="Vallee D."/>
            <person name="Vassiliev H."/>
            <person name="Venkataraman V."/>
            <person name="Vinson J."/>
            <person name="Vo A."/>
            <person name="Wade C."/>
            <person name="Wang S."/>
            <person name="Wangchuk T."/>
            <person name="Wangdi T."/>
            <person name="Whittaker C."/>
            <person name="Wilkinson J."/>
            <person name="Wu Y."/>
            <person name="Wyman D."/>
            <person name="Yadav S."/>
            <person name="Yang S."/>
            <person name="Yang X."/>
            <person name="Yeager S."/>
            <person name="Yee E."/>
            <person name="Young G."/>
            <person name="Zainoun J."/>
            <person name="Zembeck L."/>
            <person name="Zimmer A."/>
            <person name="Zody M."/>
            <person name="Lander E."/>
        </authorList>
    </citation>
    <scope>NUCLEOTIDE SEQUENCE [LARGE SCALE GENOMIC DNA]</scope>
</reference>
<evidence type="ECO:0000313" key="4">
    <source>
        <dbReference type="Ensembl" id="ENSCSAVP00000016852.1"/>
    </source>
</evidence>
<dbReference type="GO" id="GO:0034198">
    <property type="term" value="P:cellular response to amino acid starvation"/>
    <property type="evidence" value="ECO:0007669"/>
    <property type="project" value="TreeGrafter"/>
</dbReference>
<keyword evidence="5" id="KW-1185">Reference proteome</keyword>
<dbReference type="InterPro" id="IPR001680">
    <property type="entry name" value="WD40_rpt"/>
</dbReference>
<dbReference type="GeneTree" id="ENSGT00940000157600"/>
<dbReference type="GO" id="GO:1904263">
    <property type="term" value="P:positive regulation of TORC1 signaling"/>
    <property type="evidence" value="ECO:0007669"/>
    <property type="project" value="TreeGrafter"/>
</dbReference>
<dbReference type="InParanoid" id="H2ZGY6"/>
<dbReference type="InterPro" id="IPR015943">
    <property type="entry name" value="WD40/YVTN_repeat-like_dom_sf"/>
</dbReference>
<evidence type="ECO:0000313" key="5">
    <source>
        <dbReference type="Proteomes" id="UP000007875"/>
    </source>
</evidence>
<dbReference type="GO" id="GO:0005774">
    <property type="term" value="C:vacuolar membrane"/>
    <property type="evidence" value="ECO:0007669"/>
    <property type="project" value="TreeGrafter"/>
</dbReference>
<protein>
    <submittedName>
        <fullName evidence="4">Uncharacterized protein</fullName>
    </submittedName>
</protein>
<dbReference type="AlphaFoldDB" id="H2ZGY6"/>
<dbReference type="PROSITE" id="PS50082">
    <property type="entry name" value="WD_REPEATS_2"/>
    <property type="match status" value="3"/>
</dbReference>
<reference evidence="4" key="2">
    <citation type="submission" date="2025-08" db="UniProtKB">
        <authorList>
            <consortium name="Ensembl"/>
        </authorList>
    </citation>
    <scope>IDENTIFICATION</scope>
</reference>
<dbReference type="InterPro" id="IPR036322">
    <property type="entry name" value="WD40_repeat_dom_sf"/>
</dbReference>
<feature type="repeat" description="WD" evidence="3">
    <location>
        <begin position="189"/>
        <end position="227"/>
    </location>
</feature>
<keyword evidence="1 3" id="KW-0853">WD repeat</keyword>
<evidence type="ECO:0000256" key="1">
    <source>
        <dbReference type="ARBA" id="ARBA00022574"/>
    </source>
</evidence>
<dbReference type="PROSITE" id="PS50294">
    <property type="entry name" value="WD_REPEATS_REGION"/>
    <property type="match status" value="2"/>
</dbReference>
<dbReference type="SMART" id="SM00320">
    <property type="entry name" value="WD40"/>
    <property type="match status" value="3"/>
</dbReference>
<feature type="repeat" description="WD" evidence="3">
    <location>
        <begin position="103"/>
        <end position="145"/>
    </location>
</feature>
<dbReference type="Pfam" id="PF00400">
    <property type="entry name" value="WD40"/>
    <property type="match status" value="3"/>
</dbReference>
<dbReference type="Gene3D" id="2.130.10.10">
    <property type="entry name" value="YVTN repeat-like/Quinoprotein amine dehydrogenase"/>
    <property type="match status" value="2"/>
</dbReference>
<evidence type="ECO:0000256" key="3">
    <source>
        <dbReference type="PROSITE-ProRule" id="PRU00221"/>
    </source>
</evidence>
<reference evidence="4" key="3">
    <citation type="submission" date="2025-09" db="UniProtKB">
        <authorList>
            <consortium name="Ensembl"/>
        </authorList>
    </citation>
    <scope>IDENTIFICATION</scope>
</reference>
<dbReference type="Ensembl" id="ENSCSAVT00000017034.1">
    <property type="protein sequence ID" value="ENSCSAVP00000016852.1"/>
    <property type="gene ID" value="ENSCSAVG00000009907.1"/>
</dbReference>
<dbReference type="STRING" id="51511.ENSCSAVP00000016852"/>
<dbReference type="PROSITE" id="PS00678">
    <property type="entry name" value="WD_REPEATS_1"/>
    <property type="match status" value="2"/>
</dbReference>